<evidence type="ECO:0000313" key="2">
    <source>
        <dbReference type="EMBL" id="ETO21092.1"/>
    </source>
</evidence>
<keyword evidence="2" id="KW-0418">Kinase</keyword>
<evidence type="ECO:0000256" key="1">
    <source>
        <dbReference type="SAM" id="MobiDB-lite"/>
    </source>
</evidence>
<sequence>MSTSEAPDSLDHLPSYVNDDEESAGSLDTEMSAALFMKPKPLPIPTLKDCDLLKQYWLKAFPQLNPQPSNGTAKFPKGNIAKDTPLTFAQKSVSLNVMHIDYIWSTLCIHMMVHFFFFFIETHKDDGVNNEPTTAIQMMSPDDYEMMPEKNHRESVQLGPSANVQTEHLLEETALDIQYNELNGQLEKLFSNSDTLSLAIDQLFPPDVIIRNVDAFDLPARDWTRVYFEILVLASKFFAESSKDDDLAKMSGAPLAQVWHQCISGMAYPNDNAKYHSRYQQLTTLHYYIWLIKTKHSQHFESDQEYYSWLHRQVTIIMASLAWHMYHCRQSLQVKNDNVDVQKLTGLKEEEEEEEEEDEDDDNDDIDANDNNDNDNAKNDTDGDDANSADKVANKKPISQISAILTLDIVWRLTDKHGMKYEEVIPYLNDQCAKLLAWAAHNPSKFYKKKNCFEITKTSKKKNDNDK</sequence>
<organism evidence="2 3">
    <name type="scientific">Reticulomyxa filosa</name>
    <dbReference type="NCBI Taxonomy" id="46433"/>
    <lineage>
        <taxon>Eukaryota</taxon>
        <taxon>Sar</taxon>
        <taxon>Rhizaria</taxon>
        <taxon>Retaria</taxon>
        <taxon>Foraminifera</taxon>
        <taxon>Monothalamids</taxon>
        <taxon>Reticulomyxidae</taxon>
        <taxon>Reticulomyxa</taxon>
    </lineage>
</organism>
<reference evidence="2 3" key="1">
    <citation type="journal article" date="2013" name="Curr. Biol.">
        <title>The Genome of the Foraminiferan Reticulomyxa filosa.</title>
        <authorList>
            <person name="Glockner G."/>
            <person name="Hulsmann N."/>
            <person name="Schleicher M."/>
            <person name="Noegel A.A."/>
            <person name="Eichinger L."/>
            <person name="Gallinger C."/>
            <person name="Pawlowski J."/>
            <person name="Sierra R."/>
            <person name="Euteneuer U."/>
            <person name="Pillet L."/>
            <person name="Moustafa A."/>
            <person name="Platzer M."/>
            <person name="Groth M."/>
            <person name="Szafranski K."/>
            <person name="Schliwa M."/>
        </authorList>
    </citation>
    <scope>NUCLEOTIDE SEQUENCE [LARGE SCALE GENOMIC DNA]</scope>
</reference>
<protein>
    <submittedName>
        <fullName evidence="2">Ser/Thr protein kinase</fullName>
    </submittedName>
</protein>
<feature type="region of interest" description="Disordered" evidence="1">
    <location>
        <begin position="345"/>
        <end position="393"/>
    </location>
</feature>
<dbReference type="GO" id="GO:0016301">
    <property type="term" value="F:kinase activity"/>
    <property type="evidence" value="ECO:0007669"/>
    <property type="project" value="UniProtKB-KW"/>
</dbReference>
<dbReference type="EMBL" id="ASPP01011939">
    <property type="protein sequence ID" value="ETO21092.1"/>
    <property type="molecule type" value="Genomic_DNA"/>
</dbReference>
<gene>
    <name evidence="2" type="ORF">RFI_16113</name>
</gene>
<feature type="compositionally biased region" description="Acidic residues" evidence="1">
    <location>
        <begin position="349"/>
        <end position="373"/>
    </location>
</feature>
<name>X6N709_RETFI</name>
<dbReference type="Proteomes" id="UP000023152">
    <property type="component" value="Unassembled WGS sequence"/>
</dbReference>
<feature type="region of interest" description="Disordered" evidence="1">
    <location>
        <begin position="1"/>
        <end position="23"/>
    </location>
</feature>
<keyword evidence="3" id="KW-1185">Reference proteome</keyword>
<evidence type="ECO:0000313" key="3">
    <source>
        <dbReference type="Proteomes" id="UP000023152"/>
    </source>
</evidence>
<proteinExistence type="predicted"/>
<dbReference type="AlphaFoldDB" id="X6N709"/>
<accession>X6N709</accession>
<comment type="caution">
    <text evidence="2">The sequence shown here is derived from an EMBL/GenBank/DDBJ whole genome shotgun (WGS) entry which is preliminary data.</text>
</comment>
<keyword evidence="2" id="KW-0808">Transferase</keyword>